<dbReference type="Proteomes" id="UP000828390">
    <property type="component" value="Unassembled WGS sequence"/>
</dbReference>
<evidence type="ECO:0000313" key="3">
    <source>
        <dbReference type="Proteomes" id="UP000828390"/>
    </source>
</evidence>
<reference evidence="2" key="2">
    <citation type="submission" date="2020-11" db="EMBL/GenBank/DDBJ databases">
        <authorList>
            <person name="McCartney M.A."/>
            <person name="Auch B."/>
            <person name="Kono T."/>
            <person name="Mallez S."/>
            <person name="Becker A."/>
            <person name="Gohl D.M."/>
            <person name="Silverstein K.A.T."/>
            <person name="Koren S."/>
            <person name="Bechman K.B."/>
            <person name="Herman A."/>
            <person name="Abrahante J.E."/>
            <person name="Garbe J."/>
        </authorList>
    </citation>
    <scope>NUCLEOTIDE SEQUENCE</scope>
    <source>
        <strain evidence="2">Duluth1</strain>
        <tissue evidence="2">Whole animal</tissue>
    </source>
</reference>
<reference evidence="2" key="1">
    <citation type="journal article" date="2019" name="bioRxiv">
        <title>The Genome of the Zebra Mussel, Dreissena polymorpha: A Resource for Invasive Species Research.</title>
        <authorList>
            <person name="McCartney M.A."/>
            <person name="Auch B."/>
            <person name="Kono T."/>
            <person name="Mallez S."/>
            <person name="Zhang Y."/>
            <person name="Obille A."/>
            <person name="Becker A."/>
            <person name="Abrahante J.E."/>
            <person name="Garbe J."/>
            <person name="Badalamenti J.P."/>
            <person name="Herman A."/>
            <person name="Mangelson H."/>
            <person name="Liachko I."/>
            <person name="Sullivan S."/>
            <person name="Sone E.D."/>
            <person name="Koren S."/>
            <person name="Silverstein K.A.T."/>
            <person name="Beckman K.B."/>
            <person name="Gohl D.M."/>
        </authorList>
    </citation>
    <scope>NUCLEOTIDE SEQUENCE</scope>
    <source>
        <strain evidence="2">Duluth1</strain>
        <tissue evidence="2">Whole animal</tissue>
    </source>
</reference>
<gene>
    <name evidence="2" type="ORF">DPMN_151183</name>
</gene>
<sequence length="77" mass="8706">MNEGVKRVPSSKTSGKPITTNNEQGLDTQRVNNAKNSTWIKKLSVESHKNVTRDSIWYETGRSGRKRDGTDQSKSRK</sequence>
<dbReference type="EMBL" id="JAIWYP010000007">
    <property type="protein sequence ID" value="KAH3797599.1"/>
    <property type="molecule type" value="Genomic_DNA"/>
</dbReference>
<evidence type="ECO:0000313" key="2">
    <source>
        <dbReference type="EMBL" id="KAH3797599.1"/>
    </source>
</evidence>
<keyword evidence="3" id="KW-1185">Reference proteome</keyword>
<feature type="compositionally biased region" description="Basic and acidic residues" evidence="1">
    <location>
        <begin position="43"/>
        <end position="52"/>
    </location>
</feature>
<accession>A0A9D4J689</accession>
<evidence type="ECO:0000256" key="1">
    <source>
        <dbReference type="SAM" id="MobiDB-lite"/>
    </source>
</evidence>
<feature type="compositionally biased region" description="Polar residues" evidence="1">
    <location>
        <begin position="10"/>
        <end position="39"/>
    </location>
</feature>
<proteinExistence type="predicted"/>
<comment type="caution">
    <text evidence="2">The sequence shown here is derived from an EMBL/GenBank/DDBJ whole genome shotgun (WGS) entry which is preliminary data.</text>
</comment>
<feature type="region of interest" description="Disordered" evidence="1">
    <location>
        <begin position="1"/>
        <end position="77"/>
    </location>
</feature>
<protein>
    <submittedName>
        <fullName evidence="2">Uncharacterized protein</fullName>
    </submittedName>
</protein>
<feature type="compositionally biased region" description="Basic and acidic residues" evidence="1">
    <location>
        <begin position="66"/>
        <end position="77"/>
    </location>
</feature>
<name>A0A9D4J689_DREPO</name>
<organism evidence="2 3">
    <name type="scientific">Dreissena polymorpha</name>
    <name type="common">Zebra mussel</name>
    <name type="synonym">Mytilus polymorpha</name>
    <dbReference type="NCBI Taxonomy" id="45954"/>
    <lineage>
        <taxon>Eukaryota</taxon>
        <taxon>Metazoa</taxon>
        <taxon>Spiralia</taxon>
        <taxon>Lophotrochozoa</taxon>
        <taxon>Mollusca</taxon>
        <taxon>Bivalvia</taxon>
        <taxon>Autobranchia</taxon>
        <taxon>Heteroconchia</taxon>
        <taxon>Euheterodonta</taxon>
        <taxon>Imparidentia</taxon>
        <taxon>Neoheterodontei</taxon>
        <taxon>Myida</taxon>
        <taxon>Dreissenoidea</taxon>
        <taxon>Dreissenidae</taxon>
        <taxon>Dreissena</taxon>
    </lineage>
</organism>
<dbReference type="AlphaFoldDB" id="A0A9D4J689"/>